<feature type="domain" description="Serine aminopeptidase S33" evidence="1">
    <location>
        <begin position="80"/>
        <end position="199"/>
    </location>
</feature>
<dbReference type="PANTHER" id="PTHR43689:SF8">
    <property type="entry name" value="ALPHA_BETA-HYDROLASES SUPERFAMILY PROTEIN"/>
    <property type="match status" value="1"/>
</dbReference>
<dbReference type="Proteomes" id="UP000478505">
    <property type="component" value="Unassembled WGS sequence"/>
</dbReference>
<sequence length="282" mass="32510">MKASKKLVNKYLPKIIGLRLNSLFLVQPDKAVFKAYKLFSSPRKGKVKPEQENFLNKAKTTAIEHDSEKLQTYHWKGEGKTVILVHGWDSNTHRWKDLVEVLQKENFNIIAFDGPAHGYSEGKLLNVLLYSKCLDRMLKLYRPEFIIGHSVGAMTIVYNQYLKQSPFAEKLILLGAPSEMSAIMKDYKRILRLSDKFMTALEAYFVDKFDYSFDDFSIAKFAKNVEKEVLIFHDKFDRVAPVEAAKAIHKNLKHSTLKITEGAGHSLNKDDIHQEILDFLKR</sequence>
<gene>
    <name evidence="2" type="ORF">G3567_06515</name>
</gene>
<evidence type="ECO:0000313" key="3">
    <source>
        <dbReference type="Proteomes" id="UP000478505"/>
    </source>
</evidence>
<evidence type="ECO:0000259" key="1">
    <source>
        <dbReference type="Pfam" id="PF12146"/>
    </source>
</evidence>
<dbReference type="Pfam" id="PF12146">
    <property type="entry name" value="Hydrolase_4"/>
    <property type="match status" value="1"/>
</dbReference>
<accession>A0A6B3QZZ2</accession>
<dbReference type="PANTHER" id="PTHR43689">
    <property type="entry name" value="HYDROLASE"/>
    <property type="match status" value="1"/>
</dbReference>
<protein>
    <submittedName>
        <fullName evidence="2">Alpha/beta hydrolase</fullName>
    </submittedName>
</protein>
<evidence type="ECO:0000313" key="2">
    <source>
        <dbReference type="EMBL" id="NEV93799.1"/>
    </source>
</evidence>
<dbReference type="InterPro" id="IPR029058">
    <property type="entry name" value="AB_hydrolase_fold"/>
</dbReference>
<dbReference type="AlphaFoldDB" id="A0A6B3QZZ2"/>
<keyword evidence="2" id="KW-0378">Hydrolase</keyword>
<proteinExistence type="predicted"/>
<keyword evidence="3" id="KW-1185">Reference proteome</keyword>
<dbReference type="Gene3D" id="3.40.50.1820">
    <property type="entry name" value="alpha/beta hydrolase"/>
    <property type="match status" value="1"/>
</dbReference>
<organism evidence="2 3">
    <name type="scientific">Psychroflexus aurantiacus</name>
    <dbReference type="NCBI Taxonomy" id="2709310"/>
    <lineage>
        <taxon>Bacteria</taxon>
        <taxon>Pseudomonadati</taxon>
        <taxon>Bacteroidota</taxon>
        <taxon>Flavobacteriia</taxon>
        <taxon>Flavobacteriales</taxon>
        <taxon>Flavobacteriaceae</taxon>
        <taxon>Psychroflexus</taxon>
    </lineage>
</organism>
<reference evidence="2 3" key="1">
    <citation type="submission" date="2020-02" db="EMBL/GenBank/DDBJ databases">
        <title>Flavobacteriaceae Psychroflexus bacterium YR1-1, complete genome.</title>
        <authorList>
            <person name="Li Y."/>
            <person name="Wu S."/>
        </authorList>
    </citation>
    <scope>NUCLEOTIDE SEQUENCE [LARGE SCALE GENOMIC DNA]</scope>
    <source>
        <strain evidence="2 3">YR1-1</strain>
    </source>
</reference>
<comment type="caution">
    <text evidence="2">The sequence shown here is derived from an EMBL/GenBank/DDBJ whole genome shotgun (WGS) entry which is preliminary data.</text>
</comment>
<dbReference type="GO" id="GO:0016787">
    <property type="term" value="F:hydrolase activity"/>
    <property type="evidence" value="ECO:0007669"/>
    <property type="project" value="UniProtKB-KW"/>
</dbReference>
<dbReference type="RefSeq" id="WP_164004523.1">
    <property type="nucleotide sequence ID" value="NZ_JAAIKD010000003.1"/>
</dbReference>
<name>A0A6B3QZZ2_9FLAO</name>
<dbReference type="SUPFAM" id="SSF53474">
    <property type="entry name" value="alpha/beta-Hydrolases"/>
    <property type="match status" value="1"/>
</dbReference>
<dbReference type="InterPro" id="IPR022742">
    <property type="entry name" value="Hydrolase_4"/>
</dbReference>
<dbReference type="EMBL" id="JAAIKD010000003">
    <property type="protein sequence ID" value="NEV93799.1"/>
    <property type="molecule type" value="Genomic_DNA"/>
</dbReference>